<dbReference type="GO" id="GO:0038023">
    <property type="term" value="F:signaling receptor activity"/>
    <property type="evidence" value="ECO:0007669"/>
    <property type="project" value="TreeGrafter"/>
</dbReference>
<dbReference type="Pfam" id="PF03006">
    <property type="entry name" value="HlyIII"/>
    <property type="match status" value="1"/>
</dbReference>
<feature type="transmembrane region" description="Helical" evidence="7">
    <location>
        <begin position="446"/>
        <end position="467"/>
    </location>
</feature>
<reference evidence="8" key="1">
    <citation type="submission" date="2011-04" db="EMBL/GenBank/DDBJ databases">
        <title>Evolution of plant cell wall degrading machinery underlies the functional diversity of forest fungi.</title>
        <authorList>
            <consortium name="US DOE Joint Genome Institute (JGI-PGF)"/>
            <person name="Eastwood D.C."/>
            <person name="Floudas D."/>
            <person name="Binder M."/>
            <person name="Majcherczyk A."/>
            <person name="Schneider P."/>
            <person name="Aerts A."/>
            <person name="Asiegbu F.O."/>
            <person name="Baker S.E."/>
            <person name="Barry K."/>
            <person name="Bendiksby M."/>
            <person name="Blumentritt M."/>
            <person name="Coutinho P.M."/>
            <person name="Cullen D."/>
            <person name="Cullen D."/>
            <person name="Gathman A."/>
            <person name="Goodell B."/>
            <person name="Henrissat B."/>
            <person name="Ihrmark K."/>
            <person name="Kauserud H."/>
            <person name="Kohler A."/>
            <person name="LaButti K."/>
            <person name="Lapidus A."/>
            <person name="Lavin J.L."/>
            <person name="Lee Y.-H."/>
            <person name="Lindquist E."/>
            <person name="Lilly W."/>
            <person name="Lucas S."/>
            <person name="Morin E."/>
            <person name="Murat C."/>
            <person name="Oguiza J.A."/>
            <person name="Park J."/>
            <person name="Pisabarro A.G."/>
            <person name="Riley R."/>
            <person name="Rosling A."/>
            <person name="Salamov A."/>
            <person name="Schmidt O."/>
            <person name="Schmutz J."/>
            <person name="Skrede I."/>
            <person name="Stenlid J."/>
            <person name="Wiebenga A."/>
            <person name="Xie X."/>
            <person name="Kues U."/>
            <person name="Hibbett D.S."/>
            <person name="Hoffmeister D."/>
            <person name="Hogberg N."/>
            <person name="Martin F."/>
            <person name="Grigoriev I.V."/>
            <person name="Watkinson S.C."/>
        </authorList>
    </citation>
    <scope>NUCLEOTIDE SEQUENCE</scope>
    <source>
        <strain evidence="8">S7.9</strain>
    </source>
</reference>
<feature type="transmembrane region" description="Helical" evidence="7">
    <location>
        <begin position="416"/>
        <end position="434"/>
    </location>
</feature>
<keyword evidence="5" id="KW-0479">Metal-binding</keyword>
<keyword evidence="2 7" id="KW-0812">Transmembrane</keyword>
<feature type="transmembrane region" description="Helical" evidence="7">
    <location>
        <begin position="510"/>
        <end position="531"/>
    </location>
</feature>
<feature type="binding site" evidence="5">
    <location>
        <position position="519"/>
    </location>
    <ligand>
        <name>Zn(2+)</name>
        <dbReference type="ChEBI" id="CHEBI:29105"/>
    </ligand>
</feature>
<evidence type="ECO:0000256" key="1">
    <source>
        <dbReference type="ARBA" id="ARBA00004141"/>
    </source>
</evidence>
<sequence>MSTATDKAPEIRFRHVRRRLSTNDDSAQDIRSPSCRRRNQSLEALDLSTVSAKQTLASLRVVILSYLADLEYRLSQLESPISDIGIAEMFKSKGESKVEEIRVWAKVAIDMLQSIRTDVCWHLPGLHLPDKSVEEFVKSHLPDLPSVSSFNDMRSRLPDMPDVRSHLPALSMPDITSRLDDVRSRFSDLDFQAPLGYIPTLSDRLHSLQAHLSSFEFHSSDLPSFEPNSVLSDLLDSLLSSELLTELSDDVTEAEDMLERAARDITRAVSQSFHGSRLIQYVDLPPQWRNNPFVTGGYRFIPIEKWPLIIMSLFAVHNETLNIYTHLIPFLLWLINLIPLLSSTSLSDPPEVAFLSFALFCLFSSVLWHTMAGCAHPEGMELCARIDYVGIGWLISASVGTVVHYGFQCHPDVGKLFLLCCLTTGITGNAFPFFKWFNDPAYRHWRIAFFLSLAFSAVAPLAALAHLHSAQQMFEFISPVWPSIISYLLGLVFYATHIPERFLSPKHSHWLDFCGGGSHAIWHAFIVLAISQHRAAISAMRPGIGCPAVV</sequence>
<dbReference type="PANTHER" id="PTHR20855:SF97">
    <property type="entry name" value="ADIPOR-LIKE RECEPTOR IZH3-RELATED"/>
    <property type="match status" value="1"/>
</dbReference>
<evidence type="ECO:0000256" key="3">
    <source>
        <dbReference type="ARBA" id="ARBA00022989"/>
    </source>
</evidence>
<evidence type="ECO:0000256" key="7">
    <source>
        <dbReference type="SAM" id="Phobius"/>
    </source>
</evidence>
<accession>F8NT32</accession>
<evidence type="ECO:0000256" key="2">
    <source>
        <dbReference type="ARBA" id="ARBA00022692"/>
    </source>
</evidence>
<keyword evidence="3 7" id="KW-1133">Transmembrane helix</keyword>
<dbReference type="KEGG" id="sla:SERLADRAFT_415062"/>
<protein>
    <recommendedName>
        <fullName evidence="9">HlyIII-domain-containing protein</fullName>
    </recommendedName>
</protein>
<dbReference type="HOGENOM" id="CLU_021163_0_0_1"/>
<comment type="subcellular location">
    <subcellularLocation>
        <location evidence="1">Membrane</location>
        <topology evidence="1">Multi-pass membrane protein</topology>
    </subcellularLocation>
</comment>
<feature type="binding site" evidence="5">
    <location>
        <position position="369"/>
    </location>
    <ligand>
        <name>Zn(2+)</name>
        <dbReference type="ChEBI" id="CHEBI:29105"/>
    </ligand>
</feature>
<name>F8NT32_SERL9</name>
<evidence type="ECO:0000256" key="4">
    <source>
        <dbReference type="ARBA" id="ARBA00023136"/>
    </source>
</evidence>
<dbReference type="OrthoDB" id="5585746at2759"/>
<dbReference type="GeneID" id="18813348"/>
<dbReference type="AlphaFoldDB" id="F8NT32"/>
<evidence type="ECO:0008006" key="9">
    <source>
        <dbReference type="Google" id="ProtNLM"/>
    </source>
</evidence>
<keyword evidence="5" id="KW-0862">Zinc</keyword>
<keyword evidence="4 7" id="KW-0472">Membrane</keyword>
<gene>
    <name evidence="8" type="ORF">SERLADRAFT_415062</name>
</gene>
<organism>
    <name type="scientific">Serpula lacrymans var. lacrymans (strain S7.9)</name>
    <name type="common">Dry rot fungus</name>
    <dbReference type="NCBI Taxonomy" id="578457"/>
    <lineage>
        <taxon>Eukaryota</taxon>
        <taxon>Fungi</taxon>
        <taxon>Dikarya</taxon>
        <taxon>Basidiomycota</taxon>
        <taxon>Agaricomycotina</taxon>
        <taxon>Agaricomycetes</taxon>
        <taxon>Agaricomycetidae</taxon>
        <taxon>Boletales</taxon>
        <taxon>Coniophorineae</taxon>
        <taxon>Serpulaceae</taxon>
        <taxon>Serpula</taxon>
    </lineage>
</organism>
<dbReference type="InterPro" id="IPR004254">
    <property type="entry name" value="AdipoR/HlyIII-related"/>
</dbReference>
<proteinExistence type="predicted"/>
<feature type="transmembrane region" description="Helical" evidence="7">
    <location>
        <begin position="479"/>
        <end position="498"/>
    </location>
</feature>
<dbReference type="GO" id="GO:0046872">
    <property type="term" value="F:metal ion binding"/>
    <property type="evidence" value="ECO:0007669"/>
    <property type="project" value="UniProtKB-KW"/>
</dbReference>
<feature type="transmembrane region" description="Helical" evidence="7">
    <location>
        <begin position="321"/>
        <end position="340"/>
    </location>
</feature>
<dbReference type="Proteomes" id="UP000008064">
    <property type="component" value="Unassembled WGS sequence"/>
</dbReference>
<dbReference type="PANTHER" id="PTHR20855">
    <property type="entry name" value="ADIPOR/PROGESTIN RECEPTOR-RELATED"/>
    <property type="match status" value="1"/>
</dbReference>
<feature type="transmembrane region" description="Helical" evidence="7">
    <location>
        <begin position="352"/>
        <end position="368"/>
    </location>
</feature>
<dbReference type="GO" id="GO:0006882">
    <property type="term" value="P:intracellular zinc ion homeostasis"/>
    <property type="evidence" value="ECO:0007669"/>
    <property type="project" value="TreeGrafter"/>
</dbReference>
<feature type="transmembrane region" description="Helical" evidence="7">
    <location>
        <begin position="388"/>
        <end position="407"/>
    </location>
</feature>
<keyword evidence="6" id="KW-0175">Coiled coil</keyword>
<dbReference type="EMBL" id="GL945433">
    <property type="protein sequence ID" value="EGO25505.1"/>
    <property type="molecule type" value="Genomic_DNA"/>
</dbReference>
<feature type="binding site" evidence="5">
    <location>
        <position position="523"/>
    </location>
    <ligand>
        <name>Zn(2+)</name>
        <dbReference type="ChEBI" id="CHEBI:29105"/>
    </ligand>
</feature>
<feature type="coiled-coil region" evidence="6">
    <location>
        <begin position="244"/>
        <end position="271"/>
    </location>
</feature>
<evidence type="ECO:0000313" key="8">
    <source>
        <dbReference type="EMBL" id="EGO25505.1"/>
    </source>
</evidence>
<evidence type="ECO:0000256" key="6">
    <source>
        <dbReference type="SAM" id="Coils"/>
    </source>
</evidence>
<evidence type="ECO:0000256" key="5">
    <source>
        <dbReference type="PIRSR" id="PIRSR604254-1"/>
    </source>
</evidence>
<dbReference type="GO" id="GO:0016020">
    <property type="term" value="C:membrane"/>
    <property type="evidence" value="ECO:0007669"/>
    <property type="project" value="UniProtKB-SubCell"/>
</dbReference>
<dbReference type="RefSeq" id="XP_007317627.1">
    <property type="nucleotide sequence ID" value="XM_007317565.1"/>
</dbReference>